<feature type="domain" description="Calcineurin-like phosphoesterase" evidence="5">
    <location>
        <begin position="4"/>
        <end position="193"/>
    </location>
</feature>
<protein>
    <submittedName>
        <fullName evidence="6">Icc protein</fullName>
    </submittedName>
</protein>
<name>A0A1N6V5M2_9GAMM</name>
<dbReference type="Gene3D" id="3.60.21.10">
    <property type="match status" value="1"/>
</dbReference>
<dbReference type="Proteomes" id="UP000186895">
    <property type="component" value="Unassembled WGS sequence"/>
</dbReference>
<dbReference type="AlphaFoldDB" id="A0A1N6V5M2"/>
<evidence type="ECO:0000313" key="7">
    <source>
        <dbReference type="Proteomes" id="UP000186895"/>
    </source>
</evidence>
<sequence>MSQRVLQLSDCHLPAQPGTLYHGRDADQTLTQLVQQLGQMPRFDLTLLTGDLVHHAGPDAYQRLLEQVAPLRSPCHWLPGNHDDTAAMAAVDAGRMPGGKRLDLGRWTILLLNSTSNPDGRGSGDLATEELNWLQARLQQLQDRFVLLALHHNPTATGTPWQDATRLGNPDALEALVAAAPQVRGLICGHLHQAHALECAGRPLWSAPSTVVQFVAGSDRLEVETQPQLSTPGCRWYELQDDGRIDAHLVRLSTIEESMTHG</sequence>
<reference evidence="6 7" key="1">
    <citation type="submission" date="2017-01" db="EMBL/GenBank/DDBJ databases">
        <authorList>
            <person name="Mah S.A."/>
            <person name="Swanson W.J."/>
            <person name="Moy G.W."/>
            <person name="Vacquier V.D."/>
        </authorList>
    </citation>
    <scope>NUCLEOTIDE SEQUENCE [LARGE SCALE GENOMIC DNA]</scope>
    <source>
        <strain evidence="6 7">DSM 7027</strain>
    </source>
</reference>
<keyword evidence="2" id="KW-0378">Hydrolase</keyword>
<dbReference type="PANTHER" id="PTHR42988:SF2">
    <property type="entry name" value="CYCLIC NUCLEOTIDE PHOSPHODIESTERASE CBUA0032-RELATED"/>
    <property type="match status" value="1"/>
</dbReference>
<dbReference type="InterPro" id="IPR050884">
    <property type="entry name" value="CNP_phosphodiesterase-III"/>
</dbReference>
<dbReference type="RefSeq" id="WP_076464309.1">
    <property type="nucleotide sequence ID" value="NZ_FTMN01000008.1"/>
</dbReference>
<dbReference type="PANTHER" id="PTHR42988">
    <property type="entry name" value="PHOSPHOHYDROLASE"/>
    <property type="match status" value="1"/>
</dbReference>
<keyword evidence="3" id="KW-0408">Iron</keyword>
<accession>A0A1N6V5M2</accession>
<dbReference type="InterPro" id="IPR029052">
    <property type="entry name" value="Metallo-depent_PP-like"/>
</dbReference>
<evidence type="ECO:0000259" key="5">
    <source>
        <dbReference type="Pfam" id="PF00149"/>
    </source>
</evidence>
<proteinExistence type="inferred from homology"/>
<evidence type="ECO:0000256" key="1">
    <source>
        <dbReference type="ARBA" id="ARBA00022723"/>
    </source>
</evidence>
<evidence type="ECO:0000313" key="6">
    <source>
        <dbReference type="EMBL" id="SIQ73049.1"/>
    </source>
</evidence>
<dbReference type="EMBL" id="FTMN01000008">
    <property type="protein sequence ID" value="SIQ73049.1"/>
    <property type="molecule type" value="Genomic_DNA"/>
</dbReference>
<organism evidence="6 7">
    <name type="scientific">Marinobacterium stanieri</name>
    <dbReference type="NCBI Taxonomy" id="49186"/>
    <lineage>
        <taxon>Bacteria</taxon>
        <taxon>Pseudomonadati</taxon>
        <taxon>Pseudomonadota</taxon>
        <taxon>Gammaproteobacteria</taxon>
        <taxon>Oceanospirillales</taxon>
        <taxon>Oceanospirillaceae</taxon>
        <taxon>Marinobacterium</taxon>
    </lineage>
</organism>
<evidence type="ECO:0000256" key="3">
    <source>
        <dbReference type="ARBA" id="ARBA00023004"/>
    </source>
</evidence>
<keyword evidence="7" id="KW-1185">Reference proteome</keyword>
<evidence type="ECO:0000256" key="4">
    <source>
        <dbReference type="ARBA" id="ARBA00025742"/>
    </source>
</evidence>
<dbReference type="InterPro" id="IPR004843">
    <property type="entry name" value="Calcineurin-like_PHP"/>
</dbReference>
<dbReference type="GO" id="GO:0016787">
    <property type="term" value="F:hydrolase activity"/>
    <property type="evidence" value="ECO:0007669"/>
    <property type="project" value="UniProtKB-KW"/>
</dbReference>
<keyword evidence="1" id="KW-0479">Metal-binding</keyword>
<comment type="similarity">
    <text evidence="4">Belongs to the cyclic nucleotide phosphodiesterase class-III family.</text>
</comment>
<gene>
    <name evidence="6" type="ORF">SAMN05421647_10848</name>
</gene>
<dbReference type="GO" id="GO:0046872">
    <property type="term" value="F:metal ion binding"/>
    <property type="evidence" value="ECO:0007669"/>
    <property type="project" value="UniProtKB-KW"/>
</dbReference>
<dbReference type="STRING" id="49186.SAMN05421647_10848"/>
<dbReference type="eggNOG" id="COG1409">
    <property type="taxonomic scope" value="Bacteria"/>
</dbReference>
<dbReference type="SUPFAM" id="SSF56300">
    <property type="entry name" value="Metallo-dependent phosphatases"/>
    <property type="match status" value="1"/>
</dbReference>
<dbReference type="Pfam" id="PF00149">
    <property type="entry name" value="Metallophos"/>
    <property type="match status" value="1"/>
</dbReference>
<evidence type="ECO:0000256" key="2">
    <source>
        <dbReference type="ARBA" id="ARBA00022801"/>
    </source>
</evidence>